<protein>
    <recommendedName>
        <fullName evidence="3">ParA protein</fullName>
    </recommendedName>
</protein>
<dbReference type="PANTHER" id="PTHR13696">
    <property type="entry name" value="P-LOOP CONTAINING NUCLEOSIDE TRIPHOSPHATE HYDROLASE"/>
    <property type="match status" value="1"/>
</dbReference>
<evidence type="ECO:0008006" key="3">
    <source>
        <dbReference type="Google" id="ProtNLM"/>
    </source>
</evidence>
<dbReference type="Pfam" id="PF09140">
    <property type="entry name" value="MipZ"/>
    <property type="match status" value="1"/>
</dbReference>
<proteinExistence type="predicted"/>
<dbReference type="PIRSF" id="PIRSF009320">
    <property type="entry name" value="Nuc_binding_HP_1000"/>
    <property type="match status" value="1"/>
</dbReference>
<evidence type="ECO:0000313" key="1">
    <source>
        <dbReference type="EMBL" id="RMO45806.1"/>
    </source>
</evidence>
<gene>
    <name evidence="1" type="ORF">ALQ41_200021</name>
</gene>
<comment type="caution">
    <text evidence="1">The sequence shown here is derived from an EMBL/GenBank/DDBJ whole genome shotgun (WGS) entry which is preliminary data.</text>
</comment>
<dbReference type="EMBL" id="RBPT01000233">
    <property type="protein sequence ID" value="RMO45806.1"/>
    <property type="molecule type" value="Genomic_DNA"/>
</dbReference>
<dbReference type="InterPro" id="IPR027417">
    <property type="entry name" value="P-loop_NTPase"/>
</dbReference>
<dbReference type="InterPro" id="IPR015223">
    <property type="entry name" value="MipZ"/>
</dbReference>
<name>A0A3M3VJP8_PSESG</name>
<sequence length="248" mass="26995">MFKDIYLISYRFTIGIRKISFSSSYGIEGKTMSVIVIGNTKGGVGKSTNTVQVAVGRALQGKDVLLVNSDRQSSSSKAIDRRDAAGLTPSVTLVAYPDGEQLRTQVLRQLDKYDDIIIDAGGRDSSAFRHAMMIADVMLVPIAPGNFELDALEDELVPLIIEIQALRGDNPLPIYAYLNMAEPKKYSSDNIGTRKSIENYPQLTLIDLSIARRKSIAAASTLGLAVSEMKPKDPKAVKEIEALLAALF</sequence>
<dbReference type="Proteomes" id="UP000280599">
    <property type="component" value="Unassembled WGS sequence"/>
</dbReference>
<dbReference type="PANTHER" id="PTHR13696:SF96">
    <property type="entry name" value="COBQ_COBB_MIND_PARA NUCLEOTIDE BINDING DOMAIN-CONTAINING PROTEIN"/>
    <property type="match status" value="1"/>
</dbReference>
<dbReference type="SUPFAM" id="SSF52540">
    <property type="entry name" value="P-loop containing nucleoside triphosphate hydrolases"/>
    <property type="match status" value="1"/>
</dbReference>
<dbReference type="CDD" id="cd02042">
    <property type="entry name" value="ParAB_family"/>
    <property type="match status" value="1"/>
</dbReference>
<dbReference type="InterPro" id="IPR050678">
    <property type="entry name" value="DNA_Partitioning_ATPase"/>
</dbReference>
<dbReference type="AlphaFoldDB" id="A0A3M3VJP8"/>
<reference evidence="1 2" key="1">
    <citation type="submission" date="2018-08" db="EMBL/GenBank/DDBJ databases">
        <title>Recombination of ecologically and evolutionarily significant loci maintains genetic cohesion in the Pseudomonas syringae species complex.</title>
        <authorList>
            <person name="Dillon M."/>
            <person name="Thakur S."/>
            <person name="Almeida R.N.D."/>
            <person name="Weir B.S."/>
            <person name="Guttman D.S."/>
        </authorList>
    </citation>
    <scope>NUCLEOTIDE SEQUENCE [LARGE SCALE GENOMIC DNA]</scope>
    <source>
        <strain evidence="1 2">ICMP 867</strain>
    </source>
</reference>
<evidence type="ECO:0000313" key="2">
    <source>
        <dbReference type="Proteomes" id="UP000280599"/>
    </source>
</evidence>
<accession>A0A3M3VJP8</accession>
<organism evidence="1 2">
    <name type="scientific">Pseudomonas savastanoi pv. glycinea</name>
    <name type="common">Pseudomonas syringae pv. glycinea</name>
    <dbReference type="NCBI Taxonomy" id="318"/>
    <lineage>
        <taxon>Bacteria</taxon>
        <taxon>Pseudomonadati</taxon>
        <taxon>Pseudomonadota</taxon>
        <taxon>Gammaproteobacteria</taxon>
        <taxon>Pseudomonadales</taxon>
        <taxon>Pseudomonadaceae</taxon>
        <taxon>Pseudomonas</taxon>
    </lineage>
</organism>
<dbReference type="Gene3D" id="3.40.50.300">
    <property type="entry name" value="P-loop containing nucleotide triphosphate hydrolases"/>
    <property type="match status" value="1"/>
</dbReference>